<evidence type="ECO:0000313" key="1">
    <source>
        <dbReference type="EMBL" id="KAJ7723160.1"/>
    </source>
</evidence>
<dbReference type="AlphaFoldDB" id="A0AAD7HL04"/>
<name>A0AAD7HL04_9AGAR</name>
<sequence>MARKRRECWVGAGADSGVETSLSLRLPHICTGAAFRVRAGNASPITHTVEPFQHVERYRSMGGERLVGVAVDRGAAGRCVAEETVDMYARAFLERGLCGMCGDRASTVDATFGVVRVDHFFHEEGIVELELDVWPIVVEVSSVRARDDRDGLKVEFKLGLGRRARSFPRLYQVGAVPVSPAQPARFSSRWSAVARTARERAGGTTCAVHAELGGRELCLDGGMCGALGRYNEQSGCRQGWGTSSRAEHISAPPIVVVLVDGGFRECVLRLHGGFATPIVCLLREKTTQAVDAAMTSTSGCDAWTNTFFPFLLTAAVLVFSSDEV</sequence>
<accession>A0AAD7HL04</accession>
<gene>
    <name evidence="1" type="ORF">B0H16DRAFT_1788081</name>
</gene>
<keyword evidence="2" id="KW-1185">Reference proteome</keyword>
<evidence type="ECO:0000313" key="2">
    <source>
        <dbReference type="Proteomes" id="UP001215598"/>
    </source>
</evidence>
<proteinExistence type="predicted"/>
<reference evidence="1" key="1">
    <citation type="submission" date="2023-03" db="EMBL/GenBank/DDBJ databases">
        <title>Massive genome expansion in bonnet fungi (Mycena s.s.) driven by repeated elements and novel gene families across ecological guilds.</title>
        <authorList>
            <consortium name="Lawrence Berkeley National Laboratory"/>
            <person name="Harder C.B."/>
            <person name="Miyauchi S."/>
            <person name="Viragh M."/>
            <person name="Kuo A."/>
            <person name="Thoen E."/>
            <person name="Andreopoulos B."/>
            <person name="Lu D."/>
            <person name="Skrede I."/>
            <person name="Drula E."/>
            <person name="Henrissat B."/>
            <person name="Morin E."/>
            <person name="Kohler A."/>
            <person name="Barry K."/>
            <person name="LaButti K."/>
            <person name="Morin E."/>
            <person name="Salamov A."/>
            <person name="Lipzen A."/>
            <person name="Mereny Z."/>
            <person name="Hegedus B."/>
            <person name="Baldrian P."/>
            <person name="Stursova M."/>
            <person name="Weitz H."/>
            <person name="Taylor A."/>
            <person name="Grigoriev I.V."/>
            <person name="Nagy L.G."/>
            <person name="Martin F."/>
            <person name="Kauserud H."/>
        </authorList>
    </citation>
    <scope>NUCLEOTIDE SEQUENCE</scope>
    <source>
        <strain evidence="1">CBHHK182m</strain>
    </source>
</reference>
<comment type="caution">
    <text evidence="1">The sequence shown here is derived from an EMBL/GenBank/DDBJ whole genome shotgun (WGS) entry which is preliminary data.</text>
</comment>
<dbReference type="Proteomes" id="UP001215598">
    <property type="component" value="Unassembled WGS sequence"/>
</dbReference>
<dbReference type="EMBL" id="JARKIB010000213">
    <property type="protein sequence ID" value="KAJ7723160.1"/>
    <property type="molecule type" value="Genomic_DNA"/>
</dbReference>
<organism evidence="1 2">
    <name type="scientific">Mycena metata</name>
    <dbReference type="NCBI Taxonomy" id="1033252"/>
    <lineage>
        <taxon>Eukaryota</taxon>
        <taxon>Fungi</taxon>
        <taxon>Dikarya</taxon>
        <taxon>Basidiomycota</taxon>
        <taxon>Agaricomycotina</taxon>
        <taxon>Agaricomycetes</taxon>
        <taxon>Agaricomycetidae</taxon>
        <taxon>Agaricales</taxon>
        <taxon>Marasmiineae</taxon>
        <taxon>Mycenaceae</taxon>
        <taxon>Mycena</taxon>
    </lineage>
</organism>
<protein>
    <submittedName>
        <fullName evidence="1">Uncharacterized protein</fullName>
    </submittedName>
</protein>